<dbReference type="AlphaFoldDB" id="A0A177T7I8"/>
<evidence type="ECO:0000313" key="4">
    <source>
        <dbReference type="Proteomes" id="UP000077521"/>
    </source>
</evidence>
<evidence type="ECO:0000313" key="3">
    <source>
        <dbReference type="EMBL" id="KAE8249129.1"/>
    </source>
</evidence>
<dbReference type="Proteomes" id="UP000077521">
    <property type="component" value="Unassembled WGS sequence"/>
</dbReference>
<feature type="region of interest" description="Disordered" evidence="1">
    <location>
        <begin position="368"/>
        <end position="393"/>
    </location>
</feature>
<keyword evidence="2" id="KW-0812">Transmembrane</keyword>
<proteinExistence type="predicted"/>
<reference evidence="3" key="2">
    <citation type="journal article" date="2019" name="IMA Fungus">
        <title>Genome sequencing and comparison of five Tilletia species to identify candidate genes for the detection of regulated species infecting wheat.</title>
        <authorList>
            <person name="Nguyen H.D.T."/>
            <person name="Sultana T."/>
            <person name="Kesanakurti P."/>
            <person name="Hambleton S."/>
        </authorList>
    </citation>
    <scope>NUCLEOTIDE SEQUENCE</scope>
    <source>
        <strain evidence="3">DAOMC 236416</strain>
    </source>
</reference>
<comment type="caution">
    <text evidence="3">The sequence shown here is derived from an EMBL/GenBank/DDBJ whole genome shotgun (WGS) entry which is preliminary data.</text>
</comment>
<dbReference type="GO" id="GO:0008962">
    <property type="term" value="F:phosphatidylglycerophosphatase activity"/>
    <property type="evidence" value="ECO:0007669"/>
    <property type="project" value="InterPro"/>
</dbReference>
<feature type="region of interest" description="Disordered" evidence="1">
    <location>
        <begin position="439"/>
        <end position="469"/>
    </location>
</feature>
<organism evidence="3 4">
    <name type="scientific">Tilletia indica</name>
    <dbReference type="NCBI Taxonomy" id="43049"/>
    <lineage>
        <taxon>Eukaryota</taxon>
        <taxon>Fungi</taxon>
        <taxon>Dikarya</taxon>
        <taxon>Basidiomycota</taxon>
        <taxon>Ustilaginomycotina</taxon>
        <taxon>Exobasidiomycetes</taxon>
        <taxon>Tilletiales</taxon>
        <taxon>Tilletiaceae</taxon>
        <taxon>Tilletia</taxon>
    </lineage>
</organism>
<evidence type="ECO:0000256" key="1">
    <source>
        <dbReference type="SAM" id="MobiDB-lite"/>
    </source>
</evidence>
<keyword evidence="2" id="KW-0472">Membrane</keyword>
<protein>
    <submittedName>
        <fullName evidence="3">Uncharacterized protein</fullName>
    </submittedName>
</protein>
<dbReference type="EMBL" id="LWDF02000407">
    <property type="protein sequence ID" value="KAE8249129.1"/>
    <property type="molecule type" value="Genomic_DNA"/>
</dbReference>
<feature type="transmembrane region" description="Helical" evidence="2">
    <location>
        <begin position="396"/>
        <end position="418"/>
    </location>
</feature>
<feature type="compositionally biased region" description="Low complexity" evidence="1">
    <location>
        <begin position="448"/>
        <end position="462"/>
    </location>
</feature>
<sequence>MVNWPGIRAALALTYRPAIALPHITVPSIAHLDWHALRAAGVRALVFDKDNCLAKPHTFTLEPAIVASFQQAIATFGLSRILIVSNSAGASSDFNGLRAERLSRSFGGVPVLCHPQKKPGSRCARLVIEHFERVQSGLVQVHGRPAAGFLTHRPEDVLAVGTSLAPPDVRWNKKDGALPPFEGAIAVIGDRTLTDVVLAHRIGDELLHRRGRGSRCCGSSALNPLPTAFQKPASASSSSSSTVAVASLLLANPPPPHMASPSSPNTHHTPGIAILTSAIWAREGLVNDFMRFLERIWVRMLSRRGFEPGQRGWRSSHYQPHVWQKVITPSSEIVQRVAQAPTKQRSRLDVGVLLNRLGFTREPKVWRPNSQLRSMSTSTPPSGGPTSSKEPPRRNYTQVVGAALGFFVVVPFGVYAGFKLKDWTESSLAAKAIENTQEGDGLVVGQDPSTVQAAPSTTSPSAESERRAKLKRLQELKTESFYMLRERQEVEEKMEGLQQRRGAS</sequence>
<evidence type="ECO:0000256" key="2">
    <source>
        <dbReference type="SAM" id="Phobius"/>
    </source>
</evidence>
<gene>
    <name evidence="3" type="ORF">A4X13_0g5329</name>
</gene>
<feature type="compositionally biased region" description="Low complexity" evidence="1">
    <location>
        <begin position="376"/>
        <end position="388"/>
    </location>
</feature>
<accession>A0A177T7I8</accession>
<keyword evidence="4" id="KW-1185">Reference proteome</keyword>
<name>A0A177T7I8_9BASI</name>
<keyword evidence="2" id="KW-1133">Transmembrane helix</keyword>
<reference evidence="3" key="1">
    <citation type="submission" date="2016-04" db="EMBL/GenBank/DDBJ databases">
        <authorList>
            <person name="Nguyen H.D."/>
            <person name="Samba Siva P."/>
            <person name="Cullis J."/>
            <person name="Levesque C.A."/>
            <person name="Hambleton S."/>
        </authorList>
    </citation>
    <scope>NUCLEOTIDE SEQUENCE</scope>
    <source>
        <strain evidence="3">DAOMC 236416</strain>
    </source>
</reference>
<dbReference type="InterPro" id="IPR027706">
    <property type="entry name" value="PGP_Pase"/>
</dbReference>
<dbReference type="Pfam" id="PF09419">
    <property type="entry name" value="PGP_phosphatase"/>
    <property type="match status" value="1"/>
</dbReference>